<evidence type="ECO:0000313" key="1">
    <source>
        <dbReference type="EMBL" id="GMF03417.1"/>
    </source>
</evidence>
<dbReference type="EMBL" id="BSXS01013020">
    <property type="protein sequence ID" value="GMF03417.1"/>
    <property type="molecule type" value="Genomic_DNA"/>
</dbReference>
<keyword evidence="2" id="KW-1185">Reference proteome</keyword>
<organism evidence="1 2">
    <name type="scientific">Ambrosiozyma monospora</name>
    <name type="common">Yeast</name>
    <name type="synonym">Endomycopsis monosporus</name>
    <dbReference type="NCBI Taxonomy" id="43982"/>
    <lineage>
        <taxon>Eukaryota</taxon>
        <taxon>Fungi</taxon>
        <taxon>Dikarya</taxon>
        <taxon>Ascomycota</taxon>
        <taxon>Saccharomycotina</taxon>
        <taxon>Pichiomycetes</taxon>
        <taxon>Pichiales</taxon>
        <taxon>Pichiaceae</taxon>
        <taxon>Ambrosiozyma</taxon>
    </lineage>
</organism>
<accession>A0ACB5U7X1</accession>
<sequence length="167" mass="20067">MYYTKYQMMQYGDNIVWEDSMAHFNNEVEAYKRIWNHNDNAPIAQRIHVPKFWFSSETTRDKWKRVWFNEKELRPMFGPYMVLEHLGSSLRPPETTEEFLKVEQVLLKLAALGIRHKDLREANFLFDENSGLAYIIDFELVQLTPDGYRFRSDVINKELRETFLMSC</sequence>
<name>A0ACB5U7X1_AMBMO</name>
<reference evidence="1" key="1">
    <citation type="submission" date="2023-04" db="EMBL/GenBank/DDBJ databases">
        <title>Ambrosiozyma monospora NBRC 10751.</title>
        <authorList>
            <person name="Ichikawa N."/>
            <person name="Sato H."/>
            <person name="Tonouchi N."/>
        </authorList>
    </citation>
    <scope>NUCLEOTIDE SEQUENCE</scope>
    <source>
        <strain evidence="1">NBRC 10751</strain>
    </source>
</reference>
<comment type="caution">
    <text evidence="1">The sequence shown here is derived from an EMBL/GenBank/DDBJ whole genome shotgun (WGS) entry which is preliminary data.</text>
</comment>
<gene>
    <name evidence="1" type="ORF">Amon02_001178100</name>
</gene>
<proteinExistence type="predicted"/>
<dbReference type="Proteomes" id="UP001165064">
    <property type="component" value="Unassembled WGS sequence"/>
</dbReference>
<protein>
    <submittedName>
        <fullName evidence="1">Unnamed protein product</fullName>
    </submittedName>
</protein>
<evidence type="ECO:0000313" key="2">
    <source>
        <dbReference type="Proteomes" id="UP001165064"/>
    </source>
</evidence>